<dbReference type="Proteomes" id="UP000694846">
    <property type="component" value="Unplaced"/>
</dbReference>
<evidence type="ECO:0000256" key="1">
    <source>
        <dbReference type="SAM" id="Coils"/>
    </source>
</evidence>
<protein>
    <submittedName>
        <fullName evidence="3 4">Uncharacterized protein LOC112682889</fullName>
    </submittedName>
</protein>
<dbReference type="PANTHER" id="PTHR31935:SF1">
    <property type="entry name" value="COILED-COIL DOMAIN-CONTAINING PROTEIN 13"/>
    <property type="match status" value="1"/>
</dbReference>
<evidence type="ECO:0000313" key="3">
    <source>
        <dbReference type="RefSeq" id="XP_025409439.1"/>
    </source>
</evidence>
<reference evidence="3 4" key="1">
    <citation type="submission" date="2025-04" db="UniProtKB">
        <authorList>
            <consortium name="RefSeq"/>
        </authorList>
    </citation>
    <scope>IDENTIFICATION</scope>
    <source>
        <tissue evidence="3 4">Whole body</tissue>
    </source>
</reference>
<proteinExistence type="predicted"/>
<dbReference type="GeneID" id="112682889"/>
<dbReference type="RefSeq" id="XP_025409439.1">
    <property type="nucleotide sequence ID" value="XM_025553654.1"/>
</dbReference>
<keyword evidence="2" id="KW-1185">Reference proteome</keyword>
<gene>
    <name evidence="3 4" type="primary">LOC112682889</name>
</gene>
<dbReference type="GO" id="GO:0034451">
    <property type="term" value="C:centriolar satellite"/>
    <property type="evidence" value="ECO:0007669"/>
    <property type="project" value="TreeGrafter"/>
</dbReference>
<dbReference type="GO" id="GO:0031122">
    <property type="term" value="P:cytoplasmic microtubule organization"/>
    <property type="evidence" value="ECO:0007669"/>
    <property type="project" value="TreeGrafter"/>
</dbReference>
<dbReference type="GO" id="GO:1905515">
    <property type="term" value="P:non-motile cilium assembly"/>
    <property type="evidence" value="ECO:0007669"/>
    <property type="project" value="TreeGrafter"/>
</dbReference>
<dbReference type="PANTHER" id="PTHR31935">
    <property type="entry name" value="COILED-COIL DOMAIN-CONTAINING PROTEIN 13"/>
    <property type="match status" value="1"/>
</dbReference>
<dbReference type="RefSeq" id="XP_025409440.1">
    <property type="nucleotide sequence ID" value="XM_025553655.1"/>
</dbReference>
<evidence type="ECO:0000313" key="2">
    <source>
        <dbReference type="Proteomes" id="UP000694846"/>
    </source>
</evidence>
<organism evidence="2 4">
    <name type="scientific">Sipha flava</name>
    <name type="common">yellow sugarcane aphid</name>
    <dbReference type="NCBI Taxonomy" id="143950"/>
    <lineage>
        <taxon>Eukaryota</taxon>
        <taxon>Metazoa</taxon>
        <taxon>Ecdysozoa</taxon>
        <taxon>Arthropoda</taxon>
        <taxon>Hexapoda</taxon>
        <taxon>Insecta</taxon>
        <taxon>Pterygota</taxon>
        <taxon>Neoptera</taxon>
        <taxon>Paraneoptera</taxon>
        <taxon>Hemiptera</taxon>
        <taxon>Sternorrhyncha</taxon>
        <taxon>Aphidomorpha</taxon>
        <taxon>Aphidoidea</taxon>
        <taxon>Aphididae</taxon>
        <taxon>Sipha</taxon>
    </lineage>
</organism>
<sequence>MDSIKQYFIPSMENNVDETVDGNDAIDVNMICIEPQQKVENEITQSRFMSINELDVENSNAHFIRKIQRLEEENDHLLSIIEQKNVMISEIQKSSCNDKPDFAAKKILLLTDRVKELTLELQSIKSSTCGDDKRNKDYTIKIKELTDKLCQSNKNNFHYRNQIMQLKNDLQVTKNALSNEIGDSTIMQAVLSSTGSSNYRGRAQHILILQKKVNELQEKLNKVRGESNDSIKQDAENSNVIIRELEKARKEITDKALKDTQSKVNELTKSVNVLKNRNKALEVEISVLRIQIQKLMSKAEVDSGTIEQLKIESVNNTNQLKTKGSLLKLEKSIVLLQSKADKAQQIIDQQTAYLKEKDIKIAHLESKLKDCNENEIISNHQMCKIDFSDPTESIIKKFKKLENQQLIDLLCNAHTEICKQVKIVGDFRGKFFMEKQKLQKLESKIKLYGSSTSSKQKPNNIPYRLNNELSPNEKLTELQNKMELAEEEHSALKISFDTQIMINEENVHRFVKALNNIKEQLLIK</sequence>
<name>A0A8B8FGG7_9HEMI</name>
<dbReference type="OrthoDB" id="10070368at2759"/>
<accession>A0A8B8FGG7</accession>
<dbReference type="AlphaFoldDB" id="A0A8B8FGG7"/>
<evidence type="ECO:0000313" key="4">
    <source>
        <dbReference type="RefSeq" id="XP_025409440.1"/>
    </source>
</evidence>
<dbReference type="InterPro" id="IPR038929">
    <property type="entry name" value="CCDC13"/>
</dbReference>
<feature type="coiled-coil region" evidence="1">
    <location>
        <begin position="326"/>
        <end position="374"/>
    </location>
</feature>
<feature type="coiled-coil region" evidence="1">
    <location>
        <begin position="206"/>
        <end position="298"/>
    </location>
</feature>
<keyword evidence="1" id="KW-0175">Coiled coil</keyword>